<reference evidence="1 2" key="1">
    <citation type="journal article" date="2022" name="bioRxiv">
        <title>Genomics of Preaxostyla Flagellates Illuminates Evolutionary Transitions and the Path Towards Mitochondrial Loss.</title>
        <authorList>
            <person name="Novak L.V.F."/>
            <person name="Treitli S.C."/>
            <person name="Pyrih J."/>
            <person name="Halakuc P."/>
            <person name="Pipaliya S.V."/>
            <person name="Vacek V."/>
            <person name="Brzon O."/>
            <person name="Soukal P."/>
            <person name="Eme L."/>
            <person name="Dacks J.B."/>
            <person name="Karnkowska A."/>
            <person name="Elias M."/>
            <person name="Hampl V."/>
        </authorList>
    </citation>
    <scope>NUCLEOTIDE SEQUENCE [LARGE SCALE GENOMIC DNA]</scope>
    <source>
        <strain evidence="1">NAU3</strain>
        <tissue evidence="1">Gut</tissue>
    </source>
</reference>
<evidence type="ECO:0000313" key="2">
    <source>
        <dbReference type="Proteomes" id="UP001281761"/>
    </source>
</evidence>
<dbReference type="Proteomes" id="UP001281761">
    <property type="component" value="Unassembled WGS sequence"/>
</dbReference>
<name>A0ABQ9YA84_9EUKA</name>
<dbReference type="InterPro" id="IPR011050">
    <property type="entry name" value="Pectin_lyase_fold/virulence"/>
</dbReference>
<comment type="caution">
    <text evidence="1">The sequence shown here is derived from an EMBL/GenBank/DDBJ whole genome shotgun (WGS) entry which is preliminary data.</text>
</comment>
<protein>
    <submittedName>
        <fullName evidence="1">Uncharacterized protein</fullName>
    </submittedName>
</protein>
<organism evidence="1 2">
    <name type="scientific">Blattamonas nauphoetae</name>
    <dbReference type="NCBI Taxonomy" id="2049346"/>
    <lineage>
        <taxon>Eukaryota</taxon>
        <taxon>Metamonada</taxon>
        <taxon>Preaxostyla</taxon>
        <taxon>Oxymonadida</taxon>
        <taxon>Blattamonas</taxon>
    </lineage>
</organism>
<gene>
    <name evidence="1" type="ORF">BLNAU_4310</name>
</gene>
<dbReference type="EMBL" id="JARBJD010000021">
    <property type="protein sequence ID" value="KAK2960655.1"/>
    <property type="molecule type" value="Genomic_DNA"/>
</dbReference>
<evidence type="ECO:0000313" key="1">
    <source>
        <dbReference type="EMBL" id="KAK2960655.1"/>
    </source>
</evidence>
<accession>A0ABQ9YA84</accession>
<sequence length="2558" mass="268625">MISFILWINSYIVGDPSFELNDLGFFLAQQDFHTAANSEQTTRTIRLSRTDFASNTVRFKDQNIGIDGKELILTRIFEGQQARESLISASNSTITLNSLSLETISTRALIITGASVCHLSDSHVLVLKHLSPMEINASSLIVDSTRFSFPQSTSPSLCTTDSTSSTVLFRQCSFLDVVVESGGSFLTCPKLQQLDVASTRFSNISHCPTYFGADPHVPSFNVSLHDSQFDRCENVLDGGVIRNVNTRTTLFASNTTFTLSQTTYTLVTDAQYEEKQITEITTNHNYTSCSFTKCTSQTHGGALRCRNGASLAVHSCTFVDNNLTRNPDELTKGGAIYFEGQSTGGLTIVVSSFLRCTGFFGGAISCENAGSIHIEQGNITEGKCIKYTDDASSFGGGLQVALIPSGSIVKNVRLERCSTERTGGSLDNSQMQGTAGVDIRFSWNVYWKTCLIDPTSFINCFSTSVGSRILYEEPGGTPKYTTFEFLSPPNSTNMNVLLPDPQVIVNIETGRDEDKCGASYDFKCKTLNFVGEHMIPMKDGVILVEAGRYEESTTIALDAKSTTFSSFGTDDPIMVYSGETPFITKTIGAFTIHLFTFLPKSGRMLLSQTDAGSTTVSDCVIRLNGEASTPISEPLFKTTAGTLTFKGMILTGLVFSGGCCVSCSGSTTTLDVQDSSFIGLGGQSEPCLNFKRDSTGGTLTLSQIEIEGTAGSLIGGITTSNVQSVSVSVTTFSRLLSTTQKAPLSITSCGTLTLSGLLFENCAGQSASSLFVDSSSTVSLDTPIASSFSISSITIDSEDGTDQQFCWSTSVGCQSLSGIVDRLMPIHEYNLNVAEGTTSESTLSITSKKTITVTGLGSARSLIVMKSTTQSFADLTAGSLSLATLGFTESSSQTGVSRQKSFFDVKGGSLRLESVEFVPLSFSGTSSFVKMSGAWILSLKSVFISRESFSSGDVVMKSVSISTAGMTGSHEVFLEGQNVGSVVDSDWTSLIGLNNEMLTKAKLEQVFGSDTKNTTNIGPLGYHLYPHASGAMFVSEGFWDHGKCGEEHLPCSTLSFGFSLLTNTKTILSLSSDITLSTSLSSPTTGASISSSSSSPKSLIFDSNGQFVVESGQLSFLSIGLTLPSSLTQPLFVVKGSSLTLSGSVTIMNPPSAAHSASLFRVEGGKLILSGTVFDFAVRFSSSSAFLTQTGGSLVLDTVSLSSLTLASASVIRMEGASTLSVTDGEFKTITQTGSGGGAFLSTNGKNDQIVTIRGRKFESVSSVGDGGVILAQLGTRSKLTVSSTTFTLCSSSGKGGALSIVLSSTGSYVLQAGTSFSSCTATNGNALFVQAPTLSSVVTRTSMVFLGSTPITPTTALLNLYRGWNTPNTTDFVPLILFFATIGSDGFASSSGSDGELCGFSVYPCSSLTTVQRTLVSYGTETEGKLNPITLELQTPLDHSTSFSCGTHEATITGNTITLSNTGQFTTASSSSSLTLSALTILFASTQTKPVISLSLGKVVVSGCTIGNEEADIPVTFGSVSGGSLEMRGTNSMKLISPSSPLFIVTSGTLTIESRTTLTHSATKRTSSLFSLSGGSTTVASLAVPSLALDSASSVFSVTKTAALSLSSMAFSSITNDGSGSVIHSTTTGTLSLSSVSFTSCNCGVDGKGRSVFISRPSFSSGDVVMKSVSIQNAGTTGSHEVYVDGEDVGALVTTDWTSLIGTNDNVLTKAKLEEVFGSDSTNTTNCGPLGYHLYPHASGAMFVSEGFWGHGKCGQERLPCSTLQFAFSLLTNTKTILSLSSDITLSTSLSSPTTGASISSSSSSPKSLLFESDGQLVVEAGSLALSSMGLALPSSLTQPLLVVKERTLTLSDSVTITNPSSTKHSASLFKIEGGTLTLSGTVFDFTVHFSSSSTLLTQTGGNLELDTVTFGNVSRSDGDGSIVHSSLSSSDKLEIVGCSFSSCSSSGNGGALFISSSLDHNSANLIIQSTFGSDISCGKGKKGEWVFLRGDLFESYLTDSTWTGSISSIVAPTDDALLWGEDGSEKEESEYASLSLLYYLKVYNQPIIAVGDGGRDGGGCGRTHLRCSSLSTAISHLSGSSPFEVEIVSSLSLETKETFSLSFTMKPSGPTATITVGKSGAFEVSANTLTLSTLTFDGKGTERSNSLLSIVNMGSITIAGCTFANLKTSGKGSVFSSTLNTGNTLSLSESSFSSCSSAGNGGVLFVEVNGGSFEISATLTFTGCSSKGKGQNLFLVHPSLQSFLSGGSLDGIKPTLPSTGLVSKVEKEKWFGSTSTIGESSSLLYFWHPHTESSGAVHVHENGESHSLCGLRQLPCSLVQSSLSKANTDHTTIIDSAFVLNEGITTANSPSTLTSVSKSVTVSVGMEGKFALSSGSLTLSKLSFVQLSSLELLDHALISVDYALSSLTVDNCSFKSFSLSVSALIEHSCSSLTLKSSVFTDIVRLEGDGGVLKSVMVEGMELDVDSVELASVWTQAGDGDGFFISFSSISDPSKIPPFSFTNLTYSLTSSSNAESTQIPSFIWLEGKSLSDWIDYKDPRFKNSYDKPGMSDKWLWT</sequence>
<proteinExistence type="predicted"/>
<keyword evidence="2" id="KW-1185">Reference proteome</keyword>
<dbReference type="SUPFAM" id="SSF51126">
    <property type="entry name" value="Pectin lyase-like"/>
    <property type="match status" value="3"/>
</dbReference>